<reference evidence="1 2" key="1">
    <citation type="submission" date="2023-01" db="EMBL/GenBank/DDBJ databases">
        <title>Genome-based reclassification of Anoxybacillus geothermalis as a later heterotypic synonym of Anoxybacillus rupiensis.</title>
        <authorList>
            <person name="Inan Bektas K."/>
            <person name="Canakci S."/>
            <person name="Belduz A.A."/>
            <person name="Guler H.H."/>
        </authorList>
    </citation>
    <scope>NUCLEOTIDE SEQUENCE [LARGE SCALE GENOMIC DNA]</scope>
    <source>
        <strain evidence="1 2">DSM 17127</strain>
    </source>
</reference>
<dbReference type="EMBL" id="JAQOTG010000002">
    <property type="protein sequence ID" value="MDE8563242.1"/>
    <property type="molecule type" value="Genomic_DNA"/>
</dbReference>
<sequence>MFQHLKYGKEIAVLVQEVEERIAPMHKEIEQRIDYNQYRVLESFRRHQVSDAHFIPTTGYGYDDIGRDTLEKVYADVFGGEAGLVRPHIISGTHAISIALFGILRPGDELLYITGKPYDTLEEIVGIRGDGSGSLKEFHIRYRSVPLTAEGKIDVEAVKNAIHERTKMIGIQRSKGYDPRPSFMIAEIEEMIRLVRSIKRDVVVFVDNCYGEFVEEREPCHVGADLIAGSLIKNPGGGLAKTGGYLVGKKEYIEMCSYRMTSPGIGAEAGASLYSLQEMYQGFFLAPHIVGQALKGAIFTAAMLERVGMNTYPAWDAKRTDLIQSVQFDDPKKMVAFCQAIQFASPINSHFMPYPNYMPGYEDDVIMAAGTFVQGASIELTADGPLRPPYVAYVQGGLTYSHVKIAICTALDHLIEKGLISL</sequence>
<comment type="caution">
    <text evidence="1">The sequence shown here is derived from an EMBL/GenBank/DDBJ whole genome shotgun (WGS) entry which is preliminary data.</text>
</comment>
<evidence type="ECO:0000313" key="2">
    <source>
        <dbReference type="Proteomes" id="UP001213979"/>
    </source>
</evidence>
<organism evidence="1 2">
    <name type="scientific">Anoxybacteroides rupiense</name>
    <dbReference type="NCBI Taxonomy" id="311460"/>
    <lineage>
        <taxon>Bacteria</taxon>
        <taxon>Bacillati</taxon>
        <taxon>Bacillota</taxon>
        <taxon>Bacilli</taxon>
        <taxon>Bacillales</taxon>
        <taxon>Anoxybacillaceae</taxon>
        <taxon>Anoxybacteroides</taxon>
    </lineage>
</organism>
<evidence type="ECO:0000313" key="1">
    <source>
        <dbReference type="EMBL" id="MDE8563242.1"/>
    </source>
</evidence>
<gene>
    <name evidence="1" type="ORF">PNH38_04995</name>
</gene>
<dbReference type="SUPFAM" id="SSF53383">
    <property type="entry name" value="PLP-dependent transferases"/>
    <property type="match status" value="1"/>
</dbReference>
<keyword evidence="2" id="KW-1185">Reference proteome</keyword>
<proteinExistence type="predicted"/>
<dbReference type="Gene3D" id="3.90.1150.60">
    <property type="entry name" value="Methioning gamme-lyase, C-terminal domain"/>
    <property type="match status" value="1"/>
</dbReference>
<dbReference type="InterPro" id="IPR015424">
    <property type="entry name" value="PyrdxlP-dep_Trfase"/>
</dbReference>
<dbReference type="RefSeq" id="WP_275191790.1">
    <property type="nucleotide sequence ID" value="NZ_JAQOTG010000002.1"/>
</dbReference>
<dbReference type="PANTHER" id="PTHR46658">
    <property type="entry name" value="CYS OR MET METABOLISM PYRIDOXAL-PHOSPHATE-DEPENDENT ENZYME"/>
    <property type="match status" value="1"/>
</dbReference>
<dbReference type="InterPro" id="IPR015421">
    <property type="entry name" value="PyrdxlP-dep_Trfase_major"/>
</dbReference>
<protein>
    <submittedName>
        <fullName evidence="1">Methionine gamma-lyase family protein</fullName>
    </submittedName>
</protein>
<name>A0ABT5W1N8_9BACL</name>
<dbReference type="Gene3D" id="3.40.640.10">
    <property type="entry name" value="Type I PLP-dependent aspartate aminotransferase-like (Major domain)"/>
    <property type="match status" value="1"/>
</dbReference>
<dbReference type="PANTHER" id="PTHR46658:SF1">
    <property type="entry name" value="CYS OR MET METABOLISM PYRIDOXAL-PHOSPHATE-DEPENDENT ENZYME"/>
    <property type="match status" value="1"/>
</dbReference>
<dbReference type="Proteomes" id="UP001213979">
    <property type="component" value="Unassembled WGS sequence"/>
</dbReference>
<dbReference type="InterPro" id="IPR009651">
    <property type="entry name" value="Met_g_lyase_put"/>
</dbReference>
<dbReference type="Pfam" id="PF06838">
    <property type="entry name" value="Met_gamma_lyase"/>
    <property type="match status" value="1"/>
</dbReference>
<accession>A0ABT5W1N8</accession>